<evidence type="ECO:0000313" key="3">
    <source>
        <dbReference type="Proteomes" id="UP001560573"/>
    </source>
</evidence>
<dbReference type="Proteomes" id="UP001560573">
    <property type="component" value="Unassembled WGS sequence"/>
</dbReference>
<comment type="caution">
    <text evidence="2">The sequence shown here is derived from an EMBL/GenBank/DDBJ whole genome shotgun (WGS) entry which is preliminary data.</text>
</comment>
<feature type="domain" description="DUF4296" evidence="1">
    <location>
        <begin position="24"/>
        <end position="109"/>
    </location>
</feature>
<dbReference type="Pfam" id="PF14129">
    <property type="entry name" value="DUF4296"/>
    <property type="match status" value="1"/>
</dbReference>
<gene>
    <name evidence="2" type="ORF">QTN47_17580</name>
</gene>
<keyword evidence="3" id="KW-1185">Reference proteome</keyword>
<dbReference type="RefSeq" id="WP_369330731.1">
    <property type="nucleotide sequence ID" value="NZ_JAULBC010000006.1"/>
</dbReference>
<name>A0ABV3ZJK0_9BACT</name>
<dbReference type="PROSITE" id="PS51257">
    <property type="entry name" value="PROKAR_LIPOPROTEIN"/>
    <property type="match status" value="1"/>
</dbReference>
<reference evidence="2 3" key="1">
    <citation type="submission" date="2023-07" db="EMBL/GenBank/DDBJ databases">
        <authorList>
            <person name="Lian W.-H."/>
        </authorList>
    </citation>
    <scope>NUCLEOTIDE SEQUENCE [LARGE SCALE GENOMIC DNA]</scope>
    <source>
        <strain evidence="2 3">SYSU DXS3180</strain>
    </source>
</reference>
<proteinExistence type="predicted"/>
<evidence type="ECO:0000313" key="2">
    <source>
        <dbReference type="EMBL" id="MEX6689324.1"/>
    </source>
</evidence>
<evidence type="ECO:0000259" key="1">
    <source>
        <dbReference type="Pfam" id="PF14129"/>
    </source>
</evidence>
<dbReference type="InterPro" id="IPR025381">
    <property type="entry name" value="DUF4296"/>
</dbReference>
<protein>
    <submittedName>
        <fullName evidence="2">DUF4296 domain-containing protein</fullName>
    </submittedName>
</protein>
<accession>A0ABV3ZJK0</accession>
<sequence>MVKRVSVFCMLLLFFSCADKERVPKGIIPPEQMKMIVWDLMRVDEPAYKLKLDSSINTITNKQMVMYKTVFAIHKISRDEFYKSYAYYEAHPDLHKEMLDSLQTYANRQQMKLYTRDSAATKK</sequence>
<organism evidence="2 3">
    <name type="scientific">Danxiaibacter flavus</name>
    <dbReference type="NCBI Taxonomy" id="3049108"/>
    <lineage>
        <taxon>Bacteria</taxon>
        <taxon>Pseudomonadati</taxon>
        <taxon>Bacteroidota</taxon>
        <taxon>Chitinophagia</taxon>
        <taxon>Chitinophagales</taxon>
        <taxon>Chitinophagaceae</taxon>
        <taxon>Danxiaibacter</taxon>
    </lineage>
</organism>
<dbReference type="EMBL" id="JAULBC010000006">
    <property type="protein sequence ID" value="MEX6689324.1"/>
    <property type="molecule type" value="Genomic_DNA"/>
</dbReference>